<dbReference type="AlphaFoldDB" id="A0A177K9W0"/>
<evidence type="ECO:0000259" key="2">
    <source>
        <dbReference type="PROSITE" id="PS51464"/>
    </source>
</evidence>
<name>A0A177K9W0_9MICO</name>
<dbReference type="InterPro" id="IPR001347">
    <property type="entry name" value="SIS_dom"/>
</dbReference>
<gene>
    <name evidence="3" type="ORF">AYL44_06760</name>
</gene>
<dbReference type="PROSITE" id="PS51464">
    <property type="entry name" value="SIS"/>
    <property type="match status" value="2"/>
</dbReference>
<reference evidence="3 4" key="1">
    <citation type="submission" date="2016-02" db="EMBL/GenBank/DDBJ databases">
        <authorList>
            <person name="Wen L."/>
            <person name="He K."/>
            <person name="Yang H."/>
        </authorList>
    </citation>
    <scope>NUCLEOTIDE SEQUENCE [LARGE SCALE GENOMIC DNA]</scope>
    <source>
        <strain evidence="3 4">CD11_3</strain>
    </source>
</reference>
<dbReference type="InterPro" id="IPR050303">
    <property type="entry name" value="GatZ_KbaZ_carbometab"/>
</dbReference>
<dbReference type="Pfam" id="PF01380">
    <property type="entry name" value="SIS"/>
    <property type="match status" value="1"/>
</dbReference>
<dbReference type="InterPro" id="IPR046348">
    <property type="entry name" value="SIS_dom_sf"/>
</dbReference>
<dbReference type="OrthoDB" id="9779207at2"/>
<dbReference type="RefSeq" id="WP_064002532.1">
    <property type="nucleotide sequence ID" value="NZ_LSTV01000002.1"/>
</dbReference>
<evidence type="ECO:0000313" key="4">
    <source>
        <dbReference type="Proteomes" id="UP000076998"/>
    </source>
</evidence>
<feature type="domain" description="SIS" evidence="2">
    <location>
        <begin position="46"/>
        <end position="205"/>
    </location>
</feature>
<dbReference type="PANTHER" id="PTHR32502">
    <property type="entry name" value="N-ACETYLGALACTOSAMINE PERMEASE II COMPONENT-RELATED"/>
    <property type="match status" value="1"/>
</dbReference>
<evidence type="ECO:0000313" key="3">
    <source>
        <dbReference type="EMBL" id="OAH50163.1"/>
    </source>
</evidence>
<dbReference type="GO" id="GO:0097367">
    <property type="term" value="F:carbohydrate derivative binding"/>
    <property type="evidence" value="ECO:0007669"/>
    <property type="project" value="InterPro"/>
</dbReference>
<dbReference type="GO" id="GO:0009401">
    <property type="term" value="P:phosphoenolpyruvate-dependent sugar phosphotransferase system"/>
    <property type="evidence" value="ECO:0007669"/>
    <property type="project" value="TreeGrafter"/>
</dbReference>
<dbReference type="Proteomes" id="UP000076998">
    <property type="component" value="Unassembled WGS sequence"/>
</dbReference>
<protein>
    <recommendedName>
        <fullName evidence="2">SIS domain-containing protein</fullName>
    </recommendedName>
</protein>
<accession>A0A177K9W0</accession>
<sequence length="383" mass="40585">MTIIHNDAEVVRELTATYAEIRRQPRMWHETAAALRARRDEVAAFLAPRLADPSLRIVLTGAGTSAFAGDVIAPALRTVLARRVDAVATTDIVASPETVFAEDLPTLLISFARSGNSPESAAATELADRFLTDVSHVVITCDLSGDLARAHADTATSLVVGMPEETNDSGFAMTSSFTSMVLACLLLFEEERDGVVDALADEAERLFALDDRIGALLDRRIERVVYLGAGSLTGLARESALKLLELTAGTVVGLFDSPLGFRHGPKAVVDETTLVVVYRSADAYTARYDDDIVTELQGVAPGRVVRVGGAGEGSATDYPLPGVDGLPDAYRGLTAVVFAQLLALHASVKAGCTPDNPFPGGTVNRVVQGVTVYPHPRSEDAAR</sequence>
<dbReference type="GO" id="GO:0005886">
    <property type="term" value="C:plasma membrane"/>
    <property type="evidence" value="ECO:0007669"/>
    <property type="project" value="TreeGrafter"/>
</dbReference>
<comment type="caution">
    <text evidence="3">The sequence shown here is derived from an EMBL/GenBank/DDBJ whole genome shotgun (WGS) entry which is preliminary data.</text>
</comment>
<dbReference type="PANTHER" id="PTHR32502:SF3">
    <property type="entry name" value="D-GALACTOSAMINE-6-PHOSPHATE DEAMINASE AGAS-RELATED"/>
    <property type="match status" value="1"/>
</dbReference>
<dbReference type="SUPFAM" id="SSF53697">
    <property type="entry name" value="SIS domain"/>
    <property type="match status" value="1"/>
</dbReference>
<proteinExistence type="predicted"/>
<feature type="domain" description="SIS" evidence="2">
    <location>
        <begin position="213"/>
        <end position="357"/>
    </location>
</feature>
<dbReference type="CDD" id="cd05008">
    <property type="entry name" value="SIS_GlmS_GlmD_1"/>
    <property type="match status" value="1"/>
</dbReference>
<dbReference type="Gene3D" id="3.40.50.10490">
    <property type="entry name" value="Glucose-6-phosphate isomerase like protein, domain 1"/>
    <property type="match status" value="2"/>
</dbReference>
<dbReference type="InterPro" id="IPR035466">
    <property type="entry name" value="GlmS/AgaS_SIS"/>
</dbReference>
<dbReference type="EMBL" id="LSTV01000002">
    <property type="protein sequence ID" value="OAH50163.1"/>
    <property type="molecule type" value="Genomic_DNA"/>
</dbReference>
<evidence type="ECO:0000256" key="1">
    <source>
        <dbReference type="ARBA" id="ARBA00022737"/>
    </source>
</evidence>
<dbReference type="GO" id="GO:1901135">
    <property type="term" value="P:carbohydrate derivative metabolic process"/>
    <property type="evidence" value="ECO:0007669"/>
    <property type="project" value="InterPro"/>
</dbReference>
<keyword evidence="1" id="KW-0677">Repeat</keyword>
<organism evidence="3 4">
    <name type="scientific">Microbacterium oleivorans</name>
    <dbReference type="NCBI Taxonomy" id="273677"/>
    <lineage>
        <taxon>Bacteria</taxon>
        <taxon>Bacillati</taxon>
        <taxon>Actinomycetota</taxon>
        <taxon>Actinomycetes</taxon>
        <taxon>Micrococcales</taxon>
        <taxon>Microbacteriaceae</taxon>
        <taxon>Microbacterium</taxon>
    </lineage>
</organism>